<keyword evidence="2" id="KW-0964">Secreted</keyword>
<reference evidence="4 5" key="1">
    <citation type="submission" date="2019-10" db="EMBL/GenBank/DDBJ databases">
        <title>Taxonomy of Antarctic Massilia spp.: description of Massilia rubra sp. nov., Massilia aquatica sp. nov., Massilia mucilaginosa sp. nov., Massilia frigida sp. nov. isolated from streams, lakes and regoliths.</title>
        <authorList>
            <person name="Holochova P."/>
            <person name="Sedlacek I."/>
            <person name="Kralova S."/>
            <person name="Maslanova I."/>
            <person name="Busse H.-J."/>
            <person name="Stankova E."/>
            <person name="Vrbovska V."/>
            <person name="Kovarovic V."/>
            <person name="Bartak M."/>
            <person name="Svec P."/>
            <person name="Pantucek R."/>
        </authorList>
    </citation>
    <scope>NUCLEOTIDE SEQUENCE [LARGE SCALE GENOMIC DNA]</scope>
    <source>
        <strain evidence="4 5">CCM 8733</strain>
    </source>
</reference>
<dbReference type="Proteomes" id="UP000609726">
    <property type="component" value="Unassembled WGS sequence"/>
</dbReference>
<dbReference type="Pfam" id="PF13946">
    <property type="entry name" value="DUF4214"/>
    <property type="match status" value="1"/>
</dbReference>
<accession>A0ABX0NLA8</accession>
<dbReference type="EMBL" id="WHJH01000001">
    <property type="protein sequence ID" value="NHZ87561.1"/>
    <property type="molecule type" value="Genomic_DNA"/>
</dbReference>
<comment type="subcellular location">
    <subcellularLocation>
        <location evidence="1">Secreted</location>
    </subcellularLocation>
</comment>
<organism evidence="4 5">
    <name type="scientific">Massilia mucilaginosa</name>
    <dbReference type="NCBI Taxonomy" id="2609282"/>
    <lineage>
        <taxon>Bacteria</taxon>
        <taxon>Pseudomonadati</taxon>
        <taxon>Pseudomonadota</taxon>
        <taxon>Betaproteobacteria</taxon>
        <taxon>Burkholderiales</taxon>
        <taxon>Oxalobacteraceae</taxon>
        <taxon>Telluria group</taxon>
        <taxon>Massilia</taxon>
    </lineage>
</organism>
<evidence type="ECO:0000256" key="2">
    <source>
        <dbReference type="ARBA" id="ARBA00022525"/>
    </source>
</evidence>
<evidence type="ECO:0000313" key="5">
    <source>
        <dbReference type="Proteomes" id="UP000609726"/>
    </source>
</evidence>
<keyword evidence="5" id="KW-1185">Reference proteome</keyword>
<dbReference type="InterPro" id="IPR050557">
    <property type="entry name" value="RTX_toxin/Mannuronan_C5-epim"/>
</dbReference>
<protein>
    <submittedName>
        <fullName evidence="4">DUF4214 domain-containing protein</fullName>
    </submittedName>
</protein>
<evidence type="ECO:0000256" key="1">
    <source>
        <dbReference type="ARBA" id="ARBA00004613"/>
    </source>
</evidence>
<sequence length="744" mass="77729">MSIFIIRVSRPGVAGYVYQTAARQYSSGMALSVFIGAERCPIFAIEDTATHRPPKAAAPAWPSMAASPLAEVSSAAAPLPIGIFASRPVRQPRPHRRRGVFTLAFNPESWTIRLKLHKFIIAFLKPRFYCPFMSIYVPYPHQTLYTYRLSADDIAKATPRLLEGLARYDAGDAPAMGTPGWDTNVVGAVGTYALDVVAGHLYEFEGVAGPGSWVRLYDADGFPIVEREGTAHIGINTVRMTFLAEETGRIYLKAGGAATPAYPNPVIKIRVDEHAHGTPGDDVYVKNVSSGGGDGYLGGAGNDSITSSLPGLDNKLSGGAGNDLISAGNVSRDRAIVDGGIGIDTLAVPGASAGVSIAPKAIGIDAANSPYPDHYALSSHPYLRFTGIEFIRFADKTVSIADLPGYTPFSMDTAASDSIRGDNNDNYLKAGLGNDVLTGFNGDDSLVAGGGDDILYGGGGIDILAGEDGFDTALYLGTFGTTGIVSTRGIYNVTNLASGEGTDTLFSVERAEFADRAVTFKYMNLTQSLYYSYFGRAADVGGMANFQQRLAELDAPETVAGLNAAYPGNAGLRTLIDSFGSSAESLALYGGANTAFVKAIYQNLFSRAPDQAGLDFWTQALDRGTLTRANASLAIMDGALSNQSPLGKQDAALIGNLVDVASNFTLAVDAAGKGGAYAGNGAVAIVRNLLDGVTNGTELFPYQAKVLAAVAALAPVPARSAAGELPDVPPTLVGVADGVMPDFA</sequence>
<comment type="caution">
    <text evidence="4">The sequence shown here is derived from an EMBL/GenBank/DDBJ whole genome shotgun (WGS) entry which is preliminary data.</text>
</comment>
<dbReference type="InterPro" id="IPR018511">
    <property type="entry name" value="Hemolysin-typ_Ca-bd_CS"/>
</dbReference>
<dbReference type="PANTHER" id="PTHR38340">
    <property type="entry name" value="S-LAYER PROTEIN"/>
    <property type="match status" value="1"/>
</dbReference>
<dbReference type="PANTHER" id="PTHR38340:SF1">
    <property type="entry name" value="S-LAYER PROTEIN"/>
    <property type="match status" value="1"/>
</dbReference>
<feature type="domain" description="DUF4214" evidence="3">
    <location>
        <begin position="578"/>
        <end position="637"/>
    </location>
</feature>
<dbReference type="Pfam" id="PF00353">
    <property type="entry name" value="HemolysinCabind"/>
    <property type="match status" value="3"/>
</dbReference>
<name>A0ABX0NLA8_9BURK</name>
<evidence type="ECO:0000313" key="4">
    <source>
        <dbReference type="EMBL" id="NHZ87561.1"/>
    </source>
</evidence>
<dbReference type="InterPro" id="IPR001343">
    <property type="entry name" value="Hemolysn_Ca-bd"/>
</dbReference>
<dbReference type="PROSITE" id="PS00330">
    <property type="entry name" value="HEMOLYSIN_CALCIUM"/>
    <property type="match status" value="1"/>
</dbReference>
<dbReference type="Gene3D" id="2.150.10.10">
    <property type="entry name" value="Serralysin-like metalloprotease, C-terminal"/>
    <property type="match status" value="1"/>
</dbReference>
<dbReference type="InterPro" id="IPR011049">
    <property type="entry name" value="Serralysin-like_metalloprot_C"/>
</dbReference>
<gene>
    <name evidence="4" type="ORF">F2P45_00715</name>
</gene>
<proteinExistence type="predicted"/>
<dbReference type="PRINTS" id="PR00313">
    <property type="entry name" value="CABNDNGRPT"/>
</dbReference>
<dbReference type="SUPFAM" id="SSF51120">
    <property type="entry name" value="beta-Roll"/>
    <property type="match status" value="1"/>
</dbReference>
<evidence type="ECO:0000259" key="3">
    <source>
        <dbReference type="Pfam" id="PF13946"/>
    </source>
</evidence>
<dbReference type="InterPro" id="IPR025282">
    <property type="entry name" value="DUF4214"/>
</dbReference>